<dbReference type="EMBL" id="DF238840">
    <property type="protein sequence ID" value="GAF25629.1"/>
    <property type="molecule type" value="Genomic_DNA"/>
</dbReference>
<sequence>MKLTGLALPAGGENKASRWRLFSEKDGEGSMDLFQREIRARVVEAGPDAIRVAVKLNDSFHEIALTLEVRPSDRTITGARAEFIRFPYDRCRDTMARLDNLVGVTIAPGVWRTVAREVGGKDGCTHLYELTMEALRVAMQGFYRYEWERLPQEERLPFLRRALAGECYIYSHPEVKARFLLEE</sequence>
<name>A0A0S6UBS4_NEOTH</name>
<keyword evidence="1" id="KW-0670">Pyruvate</keyword>
<accession>A0A0S6UBS4</accession>
<organism evidence="1">
    <name type="scientific">Moorella thermoacetica Y72</name>
    <dbReference type="NCBI Taxonomy" id="1325331"/>
    <lineage>
        <taxon>Bacteria</taxon>
        <taxon>Bacillati</taxon>
        <taxon>Bacillota</taxon>
        <taxon>Clostridia</taxon>
        <taxon>Neomoorellales</taxon>
        <taxon>Neomoorellaceae</taxon>
        <taxon>Neomoorella</taxon>
    </lineage>
</organism>
<dbReference type="Pfam" id="PF11136">
    <property type="entry name" value="DUF2889"/>
    <property type="match status" value="1"/>
</dbReference>
<reference evidence="1" key="1">
    <citation type="journal article" date="2014" name="Gene">
        <title>Genome-guided analysis of transformation efficiency and carbon dioxide assimilation by Moorella thermoacetica Y72.</title>
        <authorList>
            <person name="Tsukahara K."/>
            <person name="Kita A."/>
            <person name="Nakashimada Y."/>
            <person name="Hoshino T."/>
            <person name="Murakami K."/>
        </authorList>
    </citation>
    <scope>NUCLEOTIDE SEQUENCE [LARGE SCALE GENOMIC DNA]</scope>
    <source>
        <strain evidence="1">Y72</strain>
    </source>
</reference>
<protein>
    <submittedName>
        <fullName evidence="1">Indolepyruvate ferredoxin oxidoreductase, alpha and beta subunits</fullName>
    </submittedName>
</protein>
<evidence type="ECO:0000313" key="1">
    <source>
        <dbReference type="EMBL" id="GAF25629.1"/>
    </source>
</evidence>
<proteinExistence type="predicted"/>
<dbReference type="InterPro" id="IPR021312">
    <property type="entry name" value="DUF2889"/>
</dbReference>
<dbReference type="AlphaFoldDB" id="A0A0S6UBS4"/>
<gene>
    <name evidence="1" type="ORF">MTY_0965</name>
</gene>
<dbReference type="Proteomes" id="UP000063718">
    <property type="component" value="Unassembled WGS sequence"/>
</dbReference>